<dbReference type="PROSITE" id="PS50172">
    <property type="entry name" value="BRCT"/>
    <property type="match status" value="1"/>
</dbReference>
<feature type="compositionally biased region" description="Basic and acidic residues" evidence="5">
    <location>
        <begin position="282"/>
        <end position="292"/>
    </location>
</feature>
<keyword evidence="2" id="KW-0227">DNA damage</keyword>
<comment type="subcellular location">
    <subcellularLocation>
        <location evidence="1">Nucleus</location>
    </subcellularLocation>
</comment>
<dbReference type="Gene3D" id="2.30.30.140">
    <property type="match status" value="1"/>
</dbReference>
<dbReference type="InterPro" id="IPR015125">
    <property type="entry name" value="53-BP1_Tudor"/>
</dbReference>
<feature type="region of interest" description="Disordered" evidence="5">
    <location>
        <begin position="226"/>
        <end position="380"/>
    </location>
</feature>
<dbReference type="KEGG" id="ccal:108631281"/>
<keyword evidence="4" id="KW-0175">Coiled coil</keyword>
<dbReference type="Gene3D" id="2.30.30.30">
    <property type="match status" value="1"/>
</dbReference>
<feature type="coiled-coil region" evidence="4">
    <location>
        <begin position="691"/>
        <end position="718"/>
    </location>
</feature>
<feature type="region of interest" description="Disordered" evidence="5">
    <location>
        <begin position="602"/>
        <end position="641"/>
    </location>
</feature>
<dbReference type="GO" id="GO:0045944">
    <property type="term" value="P:positive regulation of transcription by RNA polymerase II"/>
    <property type="evidence" value="ECO:0007669"/>
    <property type="project" value="TreeGrafter"/>
</dbReference>
<protein>
    <submittedName>
        <fullName evidence="8">Uncharacterized protein LOC108631281</fullName>
    </submittedName>
</protein>
<proteinExistence type="predicted"/>
<dbReference type="InterPro" id="IPR047252">
    <property type="entry name" value="TP53BP1-like"/>
</dbReference>
<evidence type="ECO:0000313" key="8">
    <source>
        <dbReference type="RefSeq" id="XP_017890609.1"/>
    </source>
</evidence>
<feature type="compositionally biased region" description="Low complexity" evidence="5">
    <location>
        <begin position="468"/>
        <end position="477"/>
    </location>
</feature>
<dbReference type="InterPro" id="IPR001357">
    <property type="entry name" value="BRCT_dom"/>
</dbReference>
<gene>
    <name evidence="8" type="primary">LOC108631281</name>
</gene>
<keyword evidence="3" id="KW-0539">Nucleus</keyword>
<evidence type="ECO:0000259" key="6">
    <source>
        <dbReference type="PROSITE" id="PS50172"/>
    </source>
</evidence>
<reference evidence="8" key="1">
    <citation type="submission" date="2025-08" db="UniProtKB">
        <authorList>
            <consortium name="RefSeq"/>
        </authorList>
    </citation>
    <scope>IDENTIFICATION</scope>
    <source>
        <tissue evidence="8">Whole body</tissue>
    </source>
</reference>
<dbReference type="GO" id="GO:0042393">
    <property type="term" value="F:histone binding"/>
    <property type="evidence" value="ECO:0007669"/>
    <property type="project" value="TreeGrafter"/>
</dbReference>
<evidence type="ECO:0000256" key="5">
    <source>
        <dbReference type="SAM" id="MobiDB-lite"/>
    </source>
</evidence>
<dbReference type="InterPro" id="IPR047250">
    <property type="entry name" value="BRCT_p53bp1-like_rpt2"/>
</dbReference>
<feature type="compositionally biased region" description="Basic and acidic residues" evidence="5">
    <location>
        <begin position="741"/>
        <end position="760"/>
    </location>
</feature>
<dbReference type="PANTHER" id="PTHR15321">
    <property type="entry name" value="TUMOR SUPPRESSOR P53-BINDING PROTEIN 1"/>
    <property type="match status" value="1"/>
</dbReference>
<feature type="compositionally biased region" description="Basic and acidic residues" evidence="5">
    <location>
        <begin position="798"/>
        <end position="810"/>
    </location>
</feature>
<feature type="compositionally biased region" description="Basic and acidic residues" evidence="5">
    <location>
        <begin position="348"/>
        <end position="364"/>
    </location>
</feature>
<feature type="region of interest" description="Disordered" evidence="5">
    <location>
        <begin position="741"/>
        <end position="818"/>
    </location>
</feature>
<dbReference type="CDD" id="cd17745">
    <property type="entry name" value="BRCT_p53bp1_rpt1"/>
    <property type="match status" value="1"/>
</dbReference>
<evidence type="ECO:0000256" key="4">
    <source>
        <dbReference type="SAM" id="Coils"/>
    </source>
</evidence>
<feature type="compositionally biased region" description="Polar residues" evidence="5">
    <location>
        <begin position="632"/>
        <end position="641"/>
    </location>
</feature>
<evidence type="ECO:0000313" key="7">
    <source>
        <dbReference type="Proteomes" id="UP000694925"/>
    </source>
</evidence>
<dbReference type="GO" id="GO:0000077">
    <property type="term" value="P:DNA damage checkpoint signaling"/>
    <property type="evidence" value="ECO:0007669"/>
    <property type="project" value="TreeGrafter"/>
</dbReference>
<feature type="region of interest" description="Disordered" evidence="5">
    <location>
        <begin position="24"/>
        <end position="153"/>
    </location>
</feature>
<feature type="compositionally biased region" description="Basic and acidic residues" evidence="5">
    <location>
        <begin position="260"/>
        <end position="275"/>
    </location>
</feature>
<dbReference type="PANTHER" id="PTHR15321:SF3">
    <property type="entry name" value="TP53-BINDING PROTEIN 1"/>
    <property type="match status" value="1"/>
</dbReference>
<feature type="compositionally biased region" description="Polar residues" evidence="5">
    <location>
        <begin position="24"/>
        <end position="39"/>
    </location>
</feature>
<dbReference type="InterPro" id="IPR014722">
    <property type="entry name" value="Rib_uL2_dom2"/>
</dbReference>
<feature type="domain" description="BRCT" evidence="6">
    <location>
        <begin position="1083"/>
        <end position="1207"/>
    </location>
</feature>
<accession>A0AAJ7JD60</accession>
<dbReference type="Gene3D" id="3.40.50.10190">
    <property type="entry name" value="BRCT domain"/>
    <property type="match status" value="2"/>
</dbReference>
<feature type="compositionally biased region" description="Polar residues" evidence="5">
    <location>
        <begin position="366"/>
        <end position="379"/>
    </location>
</feature>
<dbReference type="SUPFAM" id="SSF52113">
    <property type="entry name" value="BRCT domain"/>
    <property type="match status" value="2"/>
</dbReference>
<keyword evidence="7" id="KW-1185">Reference proteome</keyword>
<name>A0AAJ7JD60_9HYME</name>
<organism evidence="7 8">
    <name type="scientific">Ceratina calcarata</name>
    <dbReference type="NCBI Taxonomy" id="156304"/>
    <lineage>
        <taxon>Eukaryota</taxon>
        <taxon>Metazoa</taxon>
        <taxon>Ecdysozoa</taxon>
        <taxon>Arthropoda</taxon>
        <taxon>Hexapoda</taxon>
        <taxon>Insecta</taxon>
        <taxon>Pterygota</taxon>
        <taxon>Neoptera</taxon>
        <taxon>Endopterygota</taxon>
        <taxon>Hymenoptera</taxon>
        <taxon>Apocrita</taxon>
        <taxon>Aculeata</taxon>
        <taxon>Apoidea</taxon>
        <taxon>Anthophila</taxon>
        <taxon>Apidae</taxon>
        <taxon>Ceratina</taxon>
        <taxon>Zadontomerus</taxon>
    </lineage>
</organism>
<feature type="compositionally biased region" description="Polar residues" evidence="5">
    <location>
        <begin position="432"/>
        <end position="449"/>
    </location>
</feature>
<dbReference type="Pfam" id="PF18428">
    <property type="entry name" value="BRCT_3"/>
    <property type="match status" value="1"/>
</dbReference>
<dbReference type="RefSeq" id="XP_017890609.1">
    <property type="nucleotide sequence ID" value="XM_018035120.2"/>
</dbReference>
<dbReference type="GO" id="GO:0005634">
    <property type="term" value="C:nucleus"/>
    <property type="evidence" value="ECO:0007669"/>
    <property type="project" value="UniProtKB-SubCell"/>
</dbReference>
<feature type="region of interest" description="Disordered" evidence="5">
    <location>
        <begin position="181"/>
        <end position="206"/>
    </location>
</feature>
<dbReference type="InterPro" id="IPR036420">
    <property type="entry name" value="BRCT_dom_sf"/>
</dbReference>
<evidence type="ECO:0000256" key="1">
    <source>
        <dbReference type="ARBA" id="ARBA00004123"/>
    </source>
</evidence>
<feature type="region of interest" description="Disordered" evidence="5">
    <location>
        <begin position="969"/>
        <end position="1029"/>
    </location>
</feature>
<feature type="compositionally biased region" description="Polar residues" evidence="5">
    <location>
        <begin position="1020"/>
        <end position="1029"/>
    </location>
</feature>
<dbReference type="Pfam" id="PF09038">
    <property type="entry name" value="53-BP1_Tudor"/>
    <property type="match status" value="1"/>
</dbReference>
<feature type="compositionally biased region" description="Basic residues" evidence="5">
    <location>
        <begin position="761"/>
        <end position="773"/>
    </location>
</feature>
<dbReference type="CDD" id="cd17724">
    <property type="entry name" value="BRCT_p53bp1_rpt2"/>
    <property type="match status" value="1"/>
</dbReference>
<dbReference type="SUPFAM" id="SSF63748">
    <property type="entry name" value="Tudor/PWWP/MBT"/>
    <property type="match status" value="1"/>
</dbReference>
<feature type="compositionally biased region" description="Acidic residues" evidence="5">
    <location>
        <begin position="107"/>
        <end position="116"/>
    </location>
</feature>
<feature type="compositionally biased region" description="Polar residues" evidence="5">
    <location>
        <begin position="86"/>
        <end position="96"/>
    </location>
</feature>
<sequence length="1331" mass="147361">MSETEKMDSYVMESQDSCNESLVGNATFRSTETNSLSESQDFHLVDMSDDESTTKFQQDLEESKQGETSLPVPENRVETGFDELSITESKTSSDTQGDNRTEKESMEETVMEEGGEGETANDNSSVENKQEELNDSEEIIQGTPPEVQSPMRNQGASIVIKSLKRKAESFDEPLKKILRTNSKEDVSSAGKGELGDEEACRSFKVDDDTQEFSKNYSDAQSMIIAETQDVDEDQEDGASTQKLTRYEENSRNADPQMVMKDYEIDKNENFSDTRSETVGNENRSEEVHETTKEQVQSEIVLTKGKDSGSPLRTVAAVDKLKSDSGNKNTTDNGRLVDANEAKMTNSSRADDKENGISDLERDNSDVQEVSADTRSNVYSGSVGKSRMSVEVIYDQKAVHEAKLKPKELVEIDEDGEKIVLDSSQEDSDVKNRSNSILDNTKSDTTYKSCQDSKSRSDFSYKTIESSKESSVGSGKSGNKMVNGSSESKRCDTDSTASVQSDTFTDMPVLDKADSTNASVHNVNRQIKPILKDSSDLLSVSDNEPDVYIVDDKKSSSTRTSSITKPLQIEREVGLYVRVKCLLQVDENTKEFLSKEISGVQCESVNTEPSTLRHKNDTSTSLADISGNDNKDTSPGSVNSNLPMYQLNPSRLSFASTISSSSSVSSAASLAIKLAIKGSTHFSLPKGPAKHAKKHASDVQSLNETFERLNKEWQNLQLVTTSVMNSVNAELTGVDAYNVSHERIDDRKIRSSTPEKMDTPKSAKKPAKRPRSKNAKSTGQSNGLNKIAKIASPLESDDTPNKKTSKTEHVETAPTSPERVSTKYMSEILTDDLIGKDVFAKWSDKNYYPGRVIDKIKAKYKVNFYDGQNKVLIEDFIIPIPETLRKGLSVYATTKDDYGSCGIIVDSEVVNNEVYYTVETDEGEKLRVRINDISLSSDQAQVLKEEMNTGNKVLPSTPKHLSHITLDNMVEGKRRSKRIATPSFSTPKSKLIHTPGKSEVEPSVSGVSSVKKEKKPSTESDGVSSDSNVSIKDEVSSIGVQPEIIGTPYEQIVKGPQNRIKSKSRSKKKTEDAQMIAQLGPIPRDSSLFEGTSFVLTCASLETIDRFQVDNKDYGSDPGTEDEEEWAKKPFVRDRLIKQITAGGGKVYTDFNEIPEQEYKNTKLITNVPNTTAKTLHCLSVGIPAYNHNWIIRCCQEGKIINPAENELPAGWSLEKNSYVEMFRRPSNKPLSQVVVIIPVVESEKQFSSFWQQICENAGAVVLLAEKQDAMESFVEGTVVLANSRCPPWAVEKANELQLPLLSTTWVIQCLVEGKTCPYDAQPRYKYNYKSN</sequence>
<feature type="compositionally biased region" description="Basic and acidic residues" evidence="5">
    <location>
        <begin position="97"/>
        <end position="106"/>
    </location>
</feature>
<dbReference type="GeneID" id="108631281"/>
<dbReference type="InterPro" id="IPR047249">
    <property type="entry name" value="BRCT_p53bp1-like_rpt1"/>
</dbReference>
<evidence type="ECO:0000256" key="2">
    <source>
        <dbReference type="ARBA" id="ARBA00022763"/>
    </source>
</evidence>
<evidence type="ECO:0000256" key="3">
    <source>
        <dbReference type="ARBA" id="ARBA00023242"/>
    </source>
</evidence>
<dbReference type="Proteomes" id="UP000694925">
    <property type="component" value="Unplaced"/>
</dbReference>
<feature type="region of interest" description="Disordered" evidence="5">
    <location>
        <begin position="419"/>
        <end position="498"/>
    </location>
</feature>